<dbReference type="Proteomes" id="UP000292082">
    <property type="component" value="Unassembled WGS sequence"/>
</dbReference>
<keyword evidence="2" id="KW-1185">Reference proteome</keyword>
<evidence type="ECO:0000313" key="2">
    <source>
        <dbReference type="Proteomes" id="UP000292082"/>
    </source>
</evidence>
<gene>
    <name evidence="1" type="ORF">BD310DRAFT_938045</name>
</gene>
<reference evidence="1 2" key="1">
    <citation type="submission" date="2019-01" db="EMBL/GenBank/DDBJ databases">
        <title>Draft genome sequences of three monokaryotic isolates of the white-rot basidiomycete fungus Dichomitus squalens.</title>
        <authorList>
            <consortium name="DOE Joint Genome Institute"/>
            <person name="Lopez S.C."/>
            <person name="Andreopoulos B."/>
            <person name="Pangilinan J."/>
            <person name="Lipzen A."/>
            <person name="Riley R."/>
            <person name="Ahrendt S."/>
            <person name="Ng V."/>
            <person name="Barry K."/>
            <person name="Daum C."/>
            <person name="Grigoriev I.V."/>
            <person name="Hilden K.S."/>
            <person name="Makela M.R."/>
            <person name="de Vries R.P."/>
        </authorList>
    </citation>
    <scope>NUCLEOTIDE SEQUENCE [LARGE SCALE GENOMIC DNA]</scope>
    <source>
        <strain evidence="1 2">CBS 464.89</strain>
    </source>
</reference>
<name>A0A4Q9PIH3_9APHY</name>
<dbReference type="EMBL" id="ML145214">
    <property type="protein sequence ID" value="TBU53436.1"/>
    <property type="molecule type" value="Genomic_DNA"/>
</dbReference>
<sequence>MLASASPKPSPSLSHARLHPFSKLGPLAGFLTFPCYPLFTSIAFADRASCESVTGLGRALEGEYYKIETHQG</sequence>
<evidence type="ECO:0000313" key="1">
    <source>
        <dbReference type="EMBL" id="TBU53436.1"/>
    </source>
</evidence>
<accession>A0A4Q9PIH3</accession>
<organism evidence="1 2">
    <name type="scientific">Dichomitus squalens</name>
    <dbReference type="NCBI Taxonomy" id="114155"/>
    <lineage>
        <taxon>Eukaryota</taxon>
        <taxon>Fungi</taxon>
        <taxon>Dikarya</taxon>
        <taxon>Basidiomycota</taxon>
        <taxon>Agaricomycotina</taxon>
        <taxon>Agaricomycetes</taxon>
        <taxon>Polyporales</taxon>
        <taxon>Polyporaceae</taxon>
        <taxon>Dichomitus</taxon>
    </lineage>
</organism>
<proteinExistence type="predicted"/>
<dbReference type="AlphaFoldDB" id="A0A4Q9PIH3"/>
<protein>
    <submittedName>
        <fullName evidence="1">Uncharacterized protein</fullName>
    </submittedName>
</protein>